<dbReference type="Proteomes" id="UP000077755">
    <property type="component" value="Chromosome 1"/>
</dbReference>
<evidence type="ECO:0000313" key="3">
    <source>
        <dbReference type="EMBL" id="KZN11643.1"/>
    </source>
</evidence>
<evidence type="ECO:0000313" key="5">
    <source>
        <dbReference type="Proteomes" id="UP000077755"/>
    </source>
</evidence>
<name>A0A162B9H6_DAUCS</name>
<gene>
    <name evidence="3" type="ORF">DCAR_004299</name>
    <name evidence="4" type="ORF">DCAR_0104621</name>
</gene>
<feature type="signal peptide" evidence="2">
    <location>
        <begin position="1"/>
        <end position="26"/>
    </location>
</feature>
<feature type="region of interest" description="Disordered" evidence="1">
    <location>
        <begin position="33"/>
        <end position="56"/>
    </location>
</feature>
<keyword evidence="2" id="KW-0732">Signal</keyword>
<feature type="chain" id="PRO_5007831748" evidence="2">
    <location>
        <begin position="27"/>
        <end position="109"/>
    </location>
</feature>
<proteinExistence type="predicted"/>
<accession>A0A162B9H6</accession>
<dbReference type="EMBL" id="CP093343">
    <property type="protein sequence ID" value="WOG85432.1"/>
    <property type="molecule type" value="Genomic_DNA"/>
</dbReference>
<organism evidence="3">
    <name type="scientific">Daucus carota subsp. sativus</name>
    <name type="common">Carrot</name>
    <dbReference type="NCBI Taxonomy" id="79200"/>
    <lineage>
        <taxon>Eukaryota</taxon>
        <taxon>Viridiplantae</taxon>
        <taxon>Streptophyta</taxon>
        <taxon>Embryophyta</taxon>
        <taxon>Tracheophyta</taxon>
        <taxon>Spermatophyta</taxon>
        <taxon>Magnoliopsida</taxon>
        <taxon>eudicotyledons</taxon>
        <taxon>Gunneridae</taxon>
        <taxon>Pentapetalae</taxon>
        <taxon>asterids</taxon>
        <taxon>campanulids</taxon>
        <taxon>Apiales</taxon>
        <taxon>Apiaceae</taxon>
        <taxon>Apioideae</taxon>
        <taxon>Scandiceae</taxon>
        <taxon>Daucinae</taxon>
        <taxon>Daucus</taxon>
        <taxon>Daucus sect. Daucus</taxon>
    </lineage>
</organism>
<dbReference type="AlphaFoldDB" id="A0A162B9H6"/>
<reference evidence="3" key="1">
    <citation type="journal article" date="2016" name="Nat. Genet.">
        <title>A high-quality carrot genome assembly provides new insights into carotenoid accumulation and asterid genome evolution.</title>
        <authorList>
            <person name="Iorizzo M."/>
            <person name="Ellison S."/>
            <person name="Senalik D."/>
            <person name="Zeng P."/>
            <person name="Satapoomin P."/>
            <person name="Huang J."/>
            <person name="Bowman M."/>
            <person name="Iovene M."/>
            <person name="Sanseverino W."/>
            <person name="Cavagnaro P."/>
            <person name="Yildiz M."/>
            <person name="Macko-Podgorni A."/>
            <person name="Moranska E."/>
            <person name="Grzebelus E."/>
            <person name="Grzebelus D."/>
            <person name="Ashrafi H."/>
            <person name="Zheng Z."/>
            <person name="Cheng S."/>
            <person name="Spooner D."/>
            <person name="Van Deynze A."/>
            <person name="Simon P."/>
        </authorList>
    </citation>
    <scope>NUCLEOTIDE SEQUENCE [LARGE SCALE GENOMIC DNA]</scope>
    <source>
        <tissue evidence="3">Leaf</tissue>
    </source>
</reference>
<keyword evidence="5" id="KW-1185">Reference proteome</keyword>
<protein>
    <submittedName>
        <fullName evidence="3">Uncharacterized protein</fullName>
    </submittedName>
</protein>
<evidence type="ECO:0000256" key="2">
    <source>
        <dbReference type="SAM" id="SignalP"/>
    </source>
</evidence>
<sequence>MGSARIVFSVMLLLSLVLMISTFASAARQLNETPKFRDQNANSEKTSGEIGNEANDKTLDDKKFFLPFPSPDSPLPELPPFPFPFQNLPGFPPMSLPALPNFFTPPPRN</sequence>
<evidence type="ECO:0000313" key="4">
    <source>
        <dbReference type="EMBL" id="WOG85432.1"/>
    </source>
</evidence>
<evidence type="ECO:0000256" key="1">
    <source>
        <dbReference type="SAM" id="MobiDB-lite"/>
    </source>
</evidence>
<dbReference type="Gramene" id="KZN11643">
    <property type="protein sequence ID" value="KZN11643"/>
    <property type="gene ID" value="DCAR_004299"/>
</dbReference>
<reference evidence="4" key="2">
    <citation type="submission" date="2022-03" db="EMBL/GenBank/DDBJ databases">
        <title>Draft title - Genomic analysis of global carrot germplasm unveils the trajectory of domestication and the origin of high carotenoid orange carrot.</title>
        <authorList>
            <person name="Iorizzo M."/>
            <person name="Ellison S."/>
            <person name="Senalik D."/>
            <person name="Macko-Podgorni A."/>
            <person name="Grzebelus D."/>
            <person name="Bostan H."/>
            <person name="Rolling W."/>
            <person name="Curaba J."/>
            <person name="Simon P."/>
        </authorList>
    </citation>
    <scope>NUCLEOTIDE SEQUENCE</scope>
    <source>
        <tissue evidence="4">Leaf</tissue>
    </source>
</reference>
<dbReference type="EMBL" id="LNRQ01000001">
    <property type="protein sequence ID" value="KZN11643.1"/>
    <property type="molecule type" value="Genomic_DNA"/>
</dbReference>